<dbReference type="EMBL" id="JDSS02000028">
    <property type="protein sequence ID" value="KFB67376.1"/>
    <property type="molecule type" value="Genomic_DNA"/>
</dbReference>
<gene>
    <name evidence="2" type="ORF">CAPSK01_003134</name>
</gene>
<feature type="compositionally biased region" description="Basic and acidic residues" evidence="1">
    <location>
        <begin position="113"/>
        <end position="127"/>
    </location>
</feature>
<reference evidence="2 3" key="1">
    <citation type="submission" date="2014-07" db="EMBL/GenBank/DDBJ databases">
        <title>Expanding our view of genomic diversity in Candidatus Accumulibacter clades.</title>
        <authorList>
            <person name="Skennerton C.T."/>
            <person name="Barr J.J."/>
            <person name="Slater F.R."/>
            <person name="Bond P.L."/>
            <person name="Tyson G.W."/>
        </authorList>
    </citation>
    <scope>NUCLEOTIDE SEQUENCE [LARGE SCALE GENOMIC DNA]</scope>
    <source>
        <strain evidence="3">SK-01</strain>
    </source>
</reference>
<dbReference type="AlphaFoldDB" id="A0A084XY32"/>
<accession>A0A084XY32</accession>
<proteinExistence type="predicted"/>
<name>A0A084XY32_9PROT</name>
<evidence type="ECO:0000256" key="1">
    <source>
        <dbReference type="SAM" id="MobiDB-lite"/>
    </source>
</evidence>
<dbReference type="Proteomes" id="UP000019812">
    <property type="component" value="Unassembled WGS sequence"/>
</dbReference>
<evidence type="ECO:0000313" key="3">
    <source>
        <dbReference type="Proteomes" id="UP000019812"/>
    </source>
</evidence>
<feature type="region of interest" description="Disordered" evidence="1">
    <location>
        <begin position="72"/>
        <end position="172"/>
    </location>
</feature>
<comment type="caution">
    <text evidence="2">The sequence shown here is derived from an EMBL/GenBank/DDBJ whole genome shotgun (WGS) entry which is preliminary data.</text>
</comment>
<organism evidence="2 3">
    <name type="scientific">Candidatus Accumulibacter vicinus</name>
    <dbReference type="NCBI Taxonomy" id="2954382"/>
    <lineage>
        <taxon>Bacteria</taxon>
        <taxon>Pseudomonadati</taxon>
        <taxon>Pseudomonadota</taxon>
        <taxon>Betaproteobacteria</taxon>
        <taxon>Candidatus Accumulibacter</taxon>
    </lineage>
</organism>
<sequence length="172" mass="19573">MYGDRIAEQPAGERVTPVDRSLLAAFDQHALAERQCRHLRIVAGQWRQRLLATGHVPEHRCRLIAGRGEPRAVGAVGQRPQHGLARRRRGTCDRALDDRLPLARRHRQPPQASHDDQRRQRRDDRPHAMTRLPVEVPQPLQQWRCGEGQRVDRVAGQGREQHPVVQGVAGVQ</sequence>
<evidence type="ECO:0000313" key="2">
    <source>
        <dbReference type="EMBL" id="KFB67376.1"/>
    </source>
</evidence>
<protein>
    <submittedName>
        <fullName evidence="2">Uncharacterized protein</fullName>
    </submittedName>
</protein>
<feature type="compositionally biased region" description="Basic and acidic residues" evidence="1">
    <location>
        <begin position="90"/>
        <end position="101"/>
    </location>
</feature>